<evidence type="ECO:0000313" key="1">
    <source>
        <dbReference type="EMBL" id="KNC23766.1"/>
    </source>
</evidence>
<organism evidence="1 2">
    <name type="scientific">Lucilia cuprina</name>
    <name type="common">Green bottle fly</name>
    <name type="synonym">Australian sheep blowfly</name>
    <dbReference type="NCBI Taxonomy" id="7375"/>
    <lineage>
        <taxon>Eukaryota</taxon>
        <taxon>Metazoa</taxon>
        <taxon>Ecdysozoa</taxon>
        <taxon>Arthropoda</taxon>
        <taxon>Hexapoda</taxon>
        <taxon>Insecta</taxon>
        <taxon>Pterygota</taxon>
        <taxon>Neoptera</taxon>
        <taxon>Endopterygota</taxon>
        <taxon>Diptera</taxon>
        <taxon>Brachycera</taxon>
        <taxon>Muscomorpha</taxon>
        <taxon>Oestroidea</taxon>
        <taxon>Calliphoridae</taxon>
        <taxon>Luciliinae</taxon>
        <taxon>Lucilia</taxon>
    </lineage>
</organism>
<comment type="caution">
    <text evidence="1">The sequence shown here is derived from an EMBL/GenBank/DDBJ whole genome shotgun (WGS) entry which is preliminary data.</text>
</comment>
<sequence length="160" mass="18708">MLFKIILRDFILFGSFLSLNAQNFFATSLTESETLKKIAYLEGLALVAGISAVLQSCHLIHNFLSFSQSQTHKKGKPVLAKGFLLMAEIAQDFFQRFSDFKTQQKRKRSHIINLEKKLKRAFVEKILEKYLIFEHYYVVNDDDLFLFVIYQFHCNLLCLQ</sequence>
<name>A0A0L0BUQ7_LUCCU</name>
<dbReference type="Proteomes" id="UP000037069">
    <property type="component" value="Unassembled WGS sequence"/>
</dbReference>
<reference evidence="1 2" key="1">
    <citation type="journal article" date="2015" name="Nat. Commun.">
        <title>Lucilia cuprina genome unlocks parasitic fly biology to underpin future interventions.</title>
        <authorList>
            <person name="Anstead C.A."/>
            <person name="Korhonen P.K."/>
            <person name="Young N.D."/>
            <person name="Hall R.S."/>
            <person name="Jex A.R."/>
            <person name="Murali S.C."/>
            <person name="Hughes D.S."/>
            <person name="Lee S.F."/>
            <person name="Perry T."/>
            <person name="Stroehlein A.J."/>
            <person name="Ansell B.R."/>
            <person name="Breugelmans B."/>
            <person name="Hofmann A."/>
            <person name="Qu J."/>
            <person name="Dugan S."/>
            <person name="Lee S.L."/>
            <person name="Chao H."/>
            <person name="Dinh H."/>
            <person name="Han Y."/>
            <person name="Doddapaneni H.V."/>
            <person name="Worley K.C."/>
            <person name="Muzny D.M."/>
            <person name="Ioannidis P."/>
            <person name="Waterhouse R.M."/>
            <person name="Zdobnov E.M."/>
            <person name="James P.J."/>
            <person name="Bagnall N.H."/>
            <person name="Kotze A.C."/>
            <person name="Gibbs R.A."/>
            <person name="Richards S."/>
            <person name="Batterham P."/>
            <person name="Gasser R.B."/>
        </authorList>
    </citation>
    <scope>NUCLEOTIDE SEQUENCE [LARGE SCALE GENOMIC DNA]</scope>
    <source>
        <strain evidence="1 2">LS</strain>
        <tissue evidence="1">Full body</tissue>
    </source>
</reference>
<dbReference type="EMBL" id="JRES01001303">
    <property type="protein sequence ID" value="KNC23766.1"/>
    <property type="molecule type" value="Genomic_DNA"/>
</dbReference>
<protein>
    <submittedName>
        <fullName evidence="1">Uncharacterized protein</fullName>
    </submittedName>
</protein>
<evidence type="ECO:0000313" key="2">
    <source>
        <dbReference type="Proteomes" id="UP000037069"/>
    </source>
</evidence>
<gene>
    <name evidence="1" type="ORF">FF38_13819</name>
</gene>
<dbReference type="AlphaFoldDB" id="A0A0L0BUQ7"/>
<accession>A0A0L0BUQ7</accession>
<keyword evidence="2" id="KW-1185">Reference proteome</keyword>
<proteinExistence type="predicted"/>